<keyword evidence="2 3" id="KW-0040">ANK repeat</keyword>
<feature type="repeat" description="ANK" evidence="3">
    <location>
        <begin position="712"/>
        <end position="744"/>
    </location>
</feature>
<evidence type="ECO:0000313" key="7">
    <source>
        <dbReference type="EMBL" id="CAG5124354.1"/>
    </source>
</evidence>
<feature type="compositionally biased region" description="Polar residues" evidence="5">
    <location>
        <begin position="181"/>
        <end position="210"/>
    </location>
</feature>
<protein>
    <recommendedName>
        <fullName evidence="6">PLAT domain-containing protein</fullName>
    </recommendedName>
</protein>
<feature type="region of interest" description="Disordered" evidence="5">
    <location>
        <begin position="574"/>
        <end position="621"/>
    </location>
</feature>
<dbReference type="InterPro" id="IPR050776">
    <property type="entry name" value="Ank_Repeat/CDKN_Inhibitor"/>
</dbReference>
<accession>A0A8S3Z4D0</accession>
<dbReference type="AlphaFoldDB" id="A0A8S3Z4D0"/>
<feature type="region of interest" description="Disordered" evidence="5">
    <location>
        <begin position="468"/>
        <end position="546"/>
    </location>
</feature>
<dbReference type="InterPro" id="IPR002110">
    <property type="entry name" value="Ankyrin_rpt"/>
</dbReference>
<evidence type="ECO:0000256" key="5">
    <source>
        <dbReference type="SAM" id="MobiDB-lite"/>
    </source>
</evidence>
<dbReference type="InterPro" id="IPR036770">
    <property type="entry name" value="Ankyrin_rpt-contain_sf"/>
</dbReference>
<dbReference type="Pfam" id="PF01477">
    <property type="entry name" value="PLAT"/>
    <property type="match status" value="1"/>
</dbReference>
<evidence type="ECO:0000256" key="2">
    <source>
        <dbReference type="ARBA" id="ARBA00023043"/>
    </source>
</evidence>
<comment type="caution">
    <text evidence="7">The sequence shown here is derived from an EMBL/GenBank/DDBJ whole genome shotgun (WGS) entry which is preliminary data.</text>
</comment>
<dbReference type="SMART" id="SM00248">
    <property type="entry name" value="ANK"/>
    <property type="match status" value="5"/>
</dbReference>
<keyword evidence="8" id="KW-1185">Reference proteome</keyword>
<dbReference type="Gene3D" id="2.40.180.10">
    <property type="entry name" value="Catalase core domain"/>
    <property type="match status" value="1"/>
</dbReference>
<feature type="repeat" description="ANK" evidence="3">
    <location>
        <begin position="646"/>
        <end position="678"/>
    </location>
</feature>
<dbReference type="PROSITE" id="PS50095">
    <property type="entry name" value="PLAT"/>
    <property type="match status" value="1"/>
</dbReference>
<feature type="region of interest" description="Disordered" evidence="5">
    <location>
        <begin position="785"/>
        <end position="830"/>
    </location>
</feature>
<dbReference type="Proteomes" id="UP000678393">
    <property type="component" value="Unassembled WGS sequence"/>
</dbReference>
<feature type="compositionally biased region" description="Basic and acidic residues" evidence="5">
    <location>
        <begin position="788"/>
        <end position="800"/>
    </location>
</feature>
<feature type="region of interest" description="Disordered" evidence="5">
    <location>
        <begin position="180"/>
        <end position="335"/>
    </location>
</feature>
<dbReference type="OrthoDB" id="19174at2759"/>
<feature type="compositionally biased region" description="Polar residues" evidence="5">
    <location>
        <begin position="502"/>
        <end position="528"/>
    </location>
</feature>
<feature type="domain" description="PLAT" evidence="6">
    <location>
        <begin position="346"/>
        <end position="465"/>
    </location>
</feature>
<evidence type="ECO:0000256" key="1">
    <source>
        <dbReference type="ARBA" id="ARBA00022737"/>
    </source>
</evidence>
<name>A0A8S3Z4D0_9EUPU</name>
<feature type="compositionally biased region" description="Basic residues" evidence="5">
    <location>
        <begin position="229"/>
        <end position="239"/>
    </location>
</feature>
<sequence>MSADDLVKSVARKLKYYFEVKRLEDGFDLTDLHQLTLNHTSSKTPPSRKHDALHDRTLKQYFSDPDLRSILRQLNNYDARGVLQGWREIEVRKMLDNYMKHYSFQKRTLPSYYYRHNHRKNPQSAGVILYRRKQNNLLRSWPVKQTLSDQHVSKGEAERLVNSATKIICGSELSSLGKISLSPSQRGKGSASAVTQNEQSRPTTARSGSTLHYKDQDEKKGYKSGSPKTQKRQKYKQPRSRSTSPAQSSRSSPTSSRTSSSYSHSSSSSESSSSHFYQSHSNSQTPKHSPRKNKSTTVINMPGQKQQAQVGIERATQTEGDASNNKKTSESNTDNIQKDDIDKIFCEYQVLVRTGDRLGSGTAAPVKLTLFGDKGRSEEFDLSSLSKRHKIPFQKGNEDLFLLPGCHVGQLRKIQIGHDRAQINYAWFLENVAVYDMHTRRVYQFPCGQWLSGQDGDKKTYRILEADSEQKFTEAPDAGMTKSPYRQKNGSRPDVFSESGHKNNATSSQTKPQDDSQNSSKVISSNVRVESDSARFQESGALQKDDYEQKATKIILRSMPGSKIVDEIILENGTDMDTDRKSGNDSMKNYKSLKSEPDQRKQQKKETERKPSRDGSIHAAVRDGDLDRVKDLLQRSPELKDQRDGNGWTPLHTAASCGNMEVLRWLITSGADVDARTPQDFQAMHVAAMSGHVNIMVILQTRGASIVSCTKEKQSALHLAAKSGHLECVKWLVANDVTLDAEDNSGQTPFKLAETHHHDNCADFLRVCMQELVNPKSTFAQVHARQASGRDIKSDREHTVSRSSQSSDDDDEKGKSSSDSDNNSKKKNSD</sequence>
<dbReference type="PROSITE" id="PS50088">
    <property type="entry name" value="ANK_REPEAT"/>
    <property type="match status" value="2"/>
</dbReference>
<evidence type="ECO:0000256" key="3">
    <source>
        <dbReference type="PROSITE-ProRule" id="PRU00023"/>
    </source>
</evidence>
<feature type="compositionally biased region" description="Low complexity" evidence="5">
    <location>
        <begin position="240"/>
        <end position="283"/>
    </location>
</feature>
<gene>
    <name evidence="7" type="ORF">CUNI_LOCUS9912</name>
</gene>
<reference evidence="7" key="1">
    <citation type="submission" date="2021-04" db="EMBL/GenBank/DDBJ databases">
        <authorList>
            <consortium name="Molecular Ecology Group"/>
        </authorList>
    </citation>
    <scope>NUCLEOTIDE SEQUENCE</scope>
</reference>
<feature type="compositionally biased region" description="Basic and acidic residues" evidence="5">
    <location>
        <begin position="593"/>
        <end position="621"/>
    </location>
</feature>
<evidence type="ECO:0000259" key="6">
    <source>
        <dbReference type="PROSITE" id="PS50095"/>
    </source>
</evidence>
<dbReference type="InterPro" id="IPR036392">
    <property type="entry name" value="PLAT/LH2_dom_sf"/>
</dbReference>
<feature type="compositionally biased region" description="Basic and acidic residues" evidence="5">
    <location>
        <begin position="212"/>
        <end position="221"/>
    </location>
</feature>
<dbReference type="Gene3D" id="1.25.40.20">
    <property type="entry name" value="Ankyrin repeat-containing domain"/>
    <property type="match status" value="1"/>
</dbReference>
<proteinExistence type="predicted"/>
<evidence type="ECO:0000256" key="4">
    <source>
        <dbReference type="PROSITE-ProRule" id="PRU00152"/>
    </source>
</evidence>
<dbReference type="Pfam" id="PF12796">
    <property type="entry name" value="Ank_2"/>
    <property type="match status" value="2"/>
</dbReference>
<keyword evidence="1" id="KW-0677">Repeat</keyword>
<dbReference type="InterPro" id="IPR001024">
    <property type="entry name" value="PLAT/LH2_dom"/>
</dbReference>
<dbReference type="SMART" id="SM00308">
    <property type="entry name" value="LH2"/>
    <property type="match status" value="1"/>
</dbReference>
<dbReference type="PANTHER" id="PTHR24201:SF16">
    <property type="entry name" value="ANKYRIN-1-LIKE-RELATED"/>
    <property type="match status" value="1"/>
</dbReference>
<organism evidence="7 8">
    <name type="scientific">Candidula unifasciata</name>
    <dbReference type="NCBI Taxonomy" id="100452"/>
    <lineage>
        <taxon>Eukaryota</taxon>
        <taxon>Metazoa</taxon>
        <taxon>Spiralia</taxon>
        <taxon>Lophotrochozoa</taxon>
        <taxon>Mollusca</taxon>
        <taxon>Gastropoda</taxon>
        <taxon>Heterobranchia</taxon>
        <taxon>Euthyneura</taxon>
        <taxon>Panpulmonata</taxon>
        <taxon>Eupulmonata</taxon>
        <taxon>Stylommatophora</taxon>
        <taxon>Helicina</taxon>
        <taxon>Helicoidea</taxon>
        <taxon>Geomitridae</taxon>
        <taxon>Candidula</taxon>
    </lineage>
</organism>
<feature type="compositionally biased region" description="Basic and acidic residues" evidence="5">
    <location>
        <begin position="812"/>
        <end position="830"/>
    </location>
</feature>
<feature type="compositionally biased region" description="Polar residues" evidence="5">
    <location>
        <begin position="295"/>
        <end position="335"/>
    </location>
</feature>
<evidence type="ECO:0000313" key="8">
    <source>
        <dbReference type="Proteomes" id="UP000678393"/>
    </source>
</evidence>
<dbReference type="SUPFAM" id="SSF49723">
    <property type="entry name" value="Lipase/lipooxygenase domain (PLAT/LH2 domain)"/>
    <property type="match status" value="1"/>
</dbReference>
<comment type="caution">
    <text evidence="4">Lacks conserved residue(s) required for the propagation of feature annotation.</text>
</comment>
<dbReference type="EMBL" id="CAJHNH020001768">
    <property type="protein sequence ID" value="CAG5124354.1"/>
    <property type="molecule type" value="Genomic_DNA"/>
</dbReference>
<dbReference type="SUPFAM" id="SSF48403">
    <property type="entry name" value="Ankyrin repeat"/>
    <property type="match status" value="1"/>
</dbReference>
<dbReference type="PROSITE" id="PS50297">
    <property type="entry name" value="ANK_REP_REGION"/>
    <property type="match status" value="2"/>
</dbReference>
<dbReference type="PANTHER" id="PTHR24201">
    <property type="entry name" value="ANK_REP_REGION DOMAIN-CONTAINING PROTEIN"/>
    <property type="match status" value="1"/>
</dbReference>